<sequence length="368" mass="41537">MEEHANPLNIPELLEHCMGFLRDLAPDLKASALVSHSWASAAQPHLFREVAFGSSKMERRWPRLDTILNTSPHLIRHIHRLYITCNIQSPPSIEMFAAICNFPFTRLSHVSVSQEATLSLPTAIAMQELLSLPTLTHVKIECHFTQPSIFRQIWDRCSPSVMHLDLSCTQAAINSILNHDIPVVSSVRLESLQTATIGIRTNRGGWTQTICPLNISGLKVLSIGPHKEIIRWQRMLPALGTLLALNLYIVDIVDLSLFPTLVLLRVFVSSTALQTALDIFSTIAPSSCIRKIVIMRSIFLASDVYQQLDSGLSDLPISYPLTVELEMDNEDYNHVIQFFPRLSSRNLLRRTDVDLHWFENFSVRSLSL</sequence>
<evidence type="ECO:0000313" key="2">
    <source>
        <dbReference type="Proteomes" id="UP001221757"/>
    </source>
</evidence>
<name>A0AAD7DU26_MYCRO</name>
<organism evidence="1 2">
    <name type="scientific">Mycena rosella</name>
    <name type="common">Pink bonnet</name>
    <name type="synonym">Agaricus rosellus</name>
    <dbReference type="NCBI Taxonomy" id="1033263"/>
    <lineage>
        <taxon>Eukaryota</taxon>
        <taxon>Fungi</taxon>
        <taxon>Dikarya</taxon>
        <taxon>Basidiomycota</taxon>
        <taxon>Agaricomycotina</taxon>
        <taxon>Agaricomycetes</taxon>
        <taxon>Agaricomycetidae</taxon>
        <taxon>Agaricales</taxon>
        <taxon>Marasmiineae</taxon>
        <taxon>Mycenaceae</taxon>
        <taxon>Mycena</taxon>
    </lineage>
</organism>
<evidence type="ECO:0000313" key="1">
    <source>
        <dbReference type="EMBL" id="KAJ7698981.1"/>
    </source>
</evidence>
<evidence type="ECO:0008006" key="3">
    <source>
        <dbReference type="Google" id="ProtNLM"/>
    </source>
</evidence>
<protein>
    <recommendedName>
        <fullName evidence="3">F-box domain-containing protein</fullName>
    </recommendedName>
</protein>
<gene>
    <name evidence="1" type="ORF">B0H17DRAFT_317093</name>
</gene>
<dbReference type="EMBL" id="JARKIE010000024">
    <property type="protein sequence ID" value="KAJ7698981.1"/>
    <property type="molecule type" value="Genomic_DNA"/>
</dbReference>
<dbReference type="AlphaFoldDB" id="A0AAD7DU26"/>
<reference evidence="1" key="1">
    <citation type="submission" date="2023-03" db="EMBL/GenBank/DDBJ databases">
        <title>Massive genome expansion in bonnet fungi (Mycena s.s.) driven by repeated elements and novel gene families across ecological guilds.</title>
        <authorList>
            <consortium name="Lawrence Berkeley National Laboratory"/>
            <person name="Harder C.B."/>
            <person name="Miyauchi S."/>
            <person name="Viragh M."/>
            <person name="Kuo A."/>
            <person name="Thoen E."/>
            <person name="Andreopoulos B."/>
            <person name="Lu D."/>
            <person name="Skrede I."/>
            <person name="Drula E."/>
            <person name="Henrissat B."/>
            <person name="Morin E."/>
            <person name="Kohler A."/>
            <person name="Barry K."/>
            <person name="LaButti K."/>
            <person name="Morin E."/>
            <person name="Salamov A."/>
            <person name="Lipzen A."/>
            <person name="Mereny Z."/>
            <person name="Hegedus B."/>
            <person name="Baldrian P."/>
            <person name="Stursova M."/>
            <person name="Weitz H."/>
            <person name="Taylor A."/>
            <person name="Grigoriev I.V."/>
            <person name="Nagy L.G."/>
            <person name="Martin F."/>
            <person name="Kauserud H."/>
        </authorList>
    </citation>
    <scope>NUCLEOTIDE SEQUENCE</scope>
    <source>
        <strain evidence="1">CBHHK067</strain>
    </source>
</reference>
<keyword evidence="2" id="KW-1185">Reference proteome</keyword>
<accession>A0AAD7DU26</accession>
<proteinExistence type="predicted"/>
<comment type="caution">
    <text evidence="1">The sequence shown here is derived from an EMBL/GenBank/DDBJ whole genome shotgun (WGS) entry which is preliminary data.</text>
</comment>
<dbReference type="Proteomes" id="UP001221757">
    <property type="component" value="Unassembled WGS sequence"/>
</dbReference>